<reference evidence="2" key="1">
    <citation type="submission" date="2018-02" db="EMBL/GenBank/DDBJ databases">
        <title>Rhizophora mucronata_Transcriptome.</title>
        <authorList>
            <person name="Meera S.P."/>
            <person name="Sreeshan A."/>
            <person name="Augustine A."/>
        </authorList>
    </citation>
    <scope>NUCLEOTIDE SEQUENCE</scope>
    <source>
        <tissue evidence="2">Leaf</tissue>
    </source>
</reference>
<proteinExistence type="predicted"/>
<dbReference type="EMBL" id="GGEC01058316">
    <property type="protein sequence ID" value="MBX38800.1"/>
    <property type="molecule type" value="Transcribed_RNA"/>
</dbReference>
<dbReference type="AlphaFoldDB" id="A0A2P2N8L9"/>
<protein>
    <submittedName>
        <fullName evidence="2">Uncharacterized protein</fullName>
    </submittedName>
</protein>
<name>A0A2P2N8L9_RHIMU</name>
<evidence type="ECO:0000313" key="2">
    <source>
        <dbReference type="EMBL" id="MBX38800.1"/>
    </source>
</evidence>
<feature type="compositionally biased region" description="Basic and acidic residues" evidence="1">
    <location>
        <begin position="1"/>
        <end position="16"/>
    </location>
</feature>
<feature type="region of interest" description="Disordered" evidence="1">
    <location>
        <begin position="1"/>
        <end position="21"/>
    </location>
</feature>
<sequence length="43" mass="4546">MLLEERRGQASERDGESSTAPVVVGEKRLRGYGQEIAAAATGV</sequence>
<evidence type="ECO:0000256" key="1">
    <source>
        <dbReference type="SAM" id="MobiDB-lite"/>
    </source>
</evidence>
<organism evidence="2">
    <name type="scientific">Rhizophora mucronata</name>
    <name type="common">Asiatic mangrove</name>
    <dbReference type="NCBI Taxonomy" id="61149"/>
    <lineage>
        <taxon>Eukaryota</taxon>
        <taxon>Viridiplantae</taxon>
        <taxon>Streptophyta</taxon>
        <taxon>Embryophyta</taxon>
        <taxon>Tracheophyta</taxon>
        <taxon>Spermatophyta</taxon>
        <taxon>Magnoliopsida</taxon>
        <taxon>eudicotyledons</taxon>
        <taxon>Gunneridae</taxon>
        <taxon>Pentapetalae</taxon>
        <taxon>rosids</taxon>
        <taxon>fabids</taxon>
        <taxon>Malpighiales</taxon>
        <taxon>Rhizophoraceae</taxon>
        <taxon>Rhizophora</taxon>
    </lineage>
</organism>
<accession>A0A2P2N8L9</accession>